<dbReference type="AlphaFoldDB" id="A0A7Z0E9W6"/>
<accession>A0A7Z0E9W6</accession>
<evidence type="ECO:0000256" key="8">
    <source>
        <dbReference type="ARBA" id="ARBA00023136"/>
    </source>
</evidence>
<feature type="compositionally biased region" description="Basic and acidic residues" evidence="11">
    <location>
        <begin position="185"/>
        <end position="198"/>
    </location>
</feature>
<evidence type="ECO:0000256" key="2">
    <source>
        <dbReference type="ARBA" id="ARBA00022475"/>
    </source>
</evidence>
<evidence type="ECO:0000256" key="6">
    <source>
        <dbReference type="ARBA" id="ARBA00022801"/>
    </source>
</evidence>
<dbReference type="HAMAP" id="MF_00161">
    <property type="entry name" value="LspA"/>
    <property type="match status" value="1"/>
</dbReference>
<comment type="caution">
    <text evidence="9">Lacks conserved residue(s) required for the propagation of feature annotation.</text>
</comment>
<evidence type="ECO:0000256" key="11">
    <source>
        <dbReference type="SAM" id="MobiDB-lite"/>
    </source>
</evidence>
<evidence type="ECO:0000313" key="13">
    <source>
        <dbReference type="Proteomes" id="UP000560069"/>
    </source>
</evidence>
<dbReference type="GO" id="GO:0004190">
    <property type="term" value="F:aspartic-type endopeptidase activity"/>
    <property type="evidence" value="ECO:0007669"/>
    <property type="project" value="UniProtKB-UniRule"/>
</dbReference>
<dbReference type="GO" id="GO:0005886">
    <property type="term" value="C:plasma membrane"/>
    <property type="evidence" value="ECO:0007669"/>
    <property type="project" value="UniProtKB-SubCell"/>
</dbReference>
<evidence type="ECO:0000256" key="10">
    <source>
        <dbReference type="RuleBase" id="RU004181"/>
    </source>
</evidence>
<feature type="active site" evidence="9">
    <location>
        <position position="146"/>
    </location>
</feature>
<feature type="active site" evidence="9">
    <location>
        <position position="160"/>
    </location>
</feature>
<feature type="transmembrane region" description="Helical" evidence="9">
    <location>
        <begin position="102"/>
        <end position="121"/>
    </location>
</feature>
<reference evidence="12 13" key="1">
    <citation type="submission" date="2020-07" db="EMBL/GenBank/DDBJ databases">
        <title>Sequencing the genomes of 1000 actinobacteria strains.</title>
        <authorList>
            <person name="Klenk H.-P."/>
        </authorList>
    </citation>
    <scope>NUCLEOTIDE SEQUENCE [LARGE SCALE GENOMIC DNA]</scope>
    <source>
        <strain evidence="12 13">DSM 15664</strain>
    </source>
</reference>
<evidence type="ECO:0000256" key="4">
    <source>
        <dbReference type="ARBA" id="ARBA00022692"/>
    </source>
</evidence>
<sequence length="243" mass="25885">MSKQLSGDHQRSMRTPSRRTALLAAAALAVFAWAADQLTKLWVESTMILGEQTEVLPPVLYWRYHLNPGAAFSMGTDYTWIFTLIMLAVLGYVVLKSRELGGSWLWTLGLGGLAGGVAGNLTDRIFRDPSLNGEGIRSFGQGQVVDFIAVPNFAIFNIADSFIVCSIIGICAMMLFGLNLDGTREHGSGKHSPEKSNAEKSSPSEPSPEKPSAGTPGSEKPSAGKSSSGSTETAKTDAAETET</sequence>
<evidence type="ECO:0000256" key="7">
    <source>
        <dbReference type="ARBA" id="ARBA00022989"/>
    </source>
</evidence>
<comment type="caution">
    <text evidence="12">The sequence shown here is derived from an EMBL/GenBank/DDBJ whole genome shotgun (WGS) entry which is preliminary data.</text>
</comment>
<evidence type="ECO:0000256" key="1">
    <source>
        <dbReference type="ARBA" id="ARBA00006139"/>
    </source>
</evidence>
<dbReference type="RefSeq" id="WP_343050637.1">
    <property type="nucleotide sequence ID" value="NZ_BAAALK010000002.1"/>
</dbReference>
<gene>
    <name evidence="9" type="primary">lspA</name>
    <name evidence="12" type="ORF">HNR11_001854</name>
</gene>
<name>A0A7Z0E9W6_9MICC</name>
<comment type="subcellular location">
    <subcellularLocation>
        <location evidence="9">Cell membrane</location>
        <topology evidence="9">Multi-pass membrane protein</topology>
    </subcellularLocation>
</comment>
<comment type="function">
    <text evidence="9">This protein specifically catalyzes the removal of signal peptides from prolipoproteins.</text>
</comment>
<dbReference type="InterPro" id="IPR001872">
    <property type="entry name" value="Peptidase_A8"/>
</dbReference>
<dbReference type="PANTHER" id="PTHR33695">
    <property type="entry name" value="LIPOPROTEIN SIGNAL PEPTIDASE"/>
    <property type="match status" value="1"/>
</dbReference>
<dbReference type="GO" id="GO:0006508">
    <property type="term" value="P:proteolysis"/>
    <property type="evidence" value="ECO:0007669"/>
    <property type="project" value="UniProtKB-KW"/>
</dbReference>
<keyword evidence="6 9" id="KW-0378">Hydrolase</keyword>
<dbReference type="EC" id="3.4.23.36" evidence="9"/>
<feature type="compositionally biased region" description="Basic and acidic residues" evidence="11">
    <location>
        <begin position="234"/>
        <end position="243"/>
    </location>
</feature>
<evidence type="ECO:0000313" key="12">
    <source>
        <dbReference type="EMBL" id="NYJ17320.1"/>
    </source>
</evidence>
<dbReference type="UniPathway" id="UPA00665"/>
<organism evidence="12 13">
    <name type="scientific">Nesterenkonia sandarakina</name>
    <dbReference type="NCBI Taxonomy" id="272918"/>
    <lineage>
        <taxon>Bacteria</taxon>
        <taxon>Bacillati</taxon>
        <taxon>Actinomycetota</taxon>
        <taxon>Actinomycetes</taxon>
        <taxon>Micrococcales</taxon>
        <taxon>Micrococcaceae</taxon>
        <taxon>Nesterenkonia</taxon>
    </lineage>
</organism>
<dbReference type="PANTHER" id="PTHR33695:SF1">
    <property type="entry name" value="LIPOPROTEIN SIGNAL PEPTIDASE"/>
    <property type="match status" value="1"/>
</dbReference>
<feature type="region of interest" description="Disordered" evidence="11">
    <location>
        <begin position="185"/>
        <end position="243"/>
    </location>
</feature>
<dbReference type="EMBL" id="JACCFQ010000001">
    <property type="protein sequence ID" value="NYJ17320.1"/>
    <property type="molecule type" value="Genomic_DNA"/>
</dbReference>
<comment type="similarity">
    <text evidence="1 9 10">Belongs to the peptidase A8 family.</text>
</comment>
<protein>
    <recommendedName>
        <fullName evidence="9">Lipoprotein signal peptidase</fullName>
        <ecNumber evidence="9">3.4.23.36</ecNumber>
    </recommendedName>
    <alternativeName>
        <fullName evidence="9">Prolipoprotein signal peptidase</fullName>
    </alternativeName>
    <alternativeName>
        <fullName evidence="9">Signal peptidase II</fullName>
        <shortName evidence="9">SPase II</shortName>
    </alternativeName>
</protein>
<keyword evidence="8 9" id="KW-0472">Membrane</keyword>
<comment type="catalytic activity">
    <reaction evidence="9">
        <text>Release of signal peptides from bacterial membrane prolipoproteins. Hydrolyzes -Xaa-Yaa-Zaa-|-(S,diacylglyceryl)Cys-, in which Xaa is hydrophobic (preferably Leu), and Yaa (Ala or Ser) and Zaa (Gly or Ala) have small, neutral side chains.</text>
        <dbReference type="EC" id="3.4.23.36"/>
    </reaction>
</comment>
<keyword evidence="4 9" id="KW-0812">Transmembrane</keyword>
<proteinExistence type="inferred from homology"/>
<dbReference type="PRINTS" id="PR00781">
    <property type="entry name" value="LIPOSIGPTASE"/>
</dbReference>
<dbReference type="Proteomes" id="UP000560069">
    <property type="component" value="Unassembled WGS sequence"/>
</dbReference>
<keyword evidence="3 9" id="KW-0645">Protease</keyword>
<feature type="transmembrane region" description="Helical" evidence="9">
    <location>
        <begin position="161"/>
        <end position="180"/>
    </location>
</feature>
<keyword evidence="7 9" id="KW-1133">Transmembrane helix</keyword>
<dbReference type="Pfam" id="PF01252">
    <property type="entry name" value="Peptidase_A8"/>
    <property type="match status" value="1"/>
</dbReference>
<feature type="transmembrane region" description="Helical" evidence="9">
    <location>
        <begin position="78"/>
        <end position="95"/>
    </location>
</feature>
<comment type="pathway">
    <text evidence="9">Protein modification; lipoprotein biosynthesis (signal peptide cleavage).</text>
</comment>
<evidence type="ECO:0000256" key="9">
    <source>
        <dbReference type="HAMAP-Rule" id="MF_00161"/>
    </source>
</evidence>
<evidence type="ECO:0000256" key="5">
    <source>
        <dbReference type="ARBA" id="ARBA00022750"/>
    </source>
</evidence>
<keyword evidence="13" id="KW-1185">Reference proteome</keyword>
<evidence type="ECO:0000256" key="3">
    <source>
        <dbReference type="ARBA" id="ARBA00022670"/>
    </source>
</evidence>
<keyword evidence="5 9" id="KW-0064">Aspartyl protease</keyword>
<keyword evidence="2 9" id="KW-1003">Cell membrane</keyword>